<dbReference type="STRING" id="1312852.EG19_07895"/>
<name>A0A062XY23_9BACT</name>
<accession>A0A062XY23</accession>
<dbReference type="Gene3D" id="2.60.40.4350">
    <property type="match status" value="1"/>
</dbReference>
<sequence length="400" mass="43916">MTTFLFLKPLDVLYFRGNEAFGDTGQHGEALMPPWPSVFSGALRSAILASDPQIHLGFFTEKTREDDVPSPTMRQVIGTPRKPGSFRVNFVALGTEREVFVPAPADLLVWEEEGSGGRKVVKTVRRLVPVARSELTLGREHSEGLPFSFPRELSHVFIGRLPRGKPGSGWWLKQKALETYLRGETPEPADLIHSAELWSADFRLGIARSRESYTAEEGRIYTAVAIALKPDLGFVVGVEGVEASLLPLGSVVRLGGDGRGAEVRRWQGELPEINPPAEGWLALCVTPCISPLGWLPPLPTSWAGPQGNGGPRLLACRVARPQVVSGWDLAAHQPKPAQPAIPQGSVFCFRGPVPARQPFMAGLEAWLAWEKDPKPAEYVWRQRLAEGFNLTLIGVWPKHN</sequence>
<evidence type="ECO:0008006" key="3">
    <source>
        <dbReference type="Google" id="ProtNLM"/>
    </source>
</evidence>
<gene>
    <name evidence="1" type="ORF">EG19_07895</name>
</gene>
<dbReference type="RefSeq" id="WP_038050276.1">
    <property type="nucleotide sequence ID" value="NZ_JMFG01000035.1"/>
</dbReference>
<evidence type="ECO:0000313" key="2">
    <source>
        <dbReference type="Proteomes" id="UP000027284"/>
    </source>
</evidence>
<dbReference type="EMBL" id="JMFG01000035">
    <property type="protein sequence ID" value="KDA53026.1"/>
    <property type="molecule type" value="Genomic_DNA"/>
</dbReference>
<dbReference type="InterPro" id="IPR019117">
    <property type="entry name" value="CRISPR-assoc_protein_Cmr3"/>
</dbReference>
<proteinExistence type="predicted"/>
<dbReference type="Gene3D" id="3.30.70.2940">
    <property type="match status" value="1"/>
</dbReference>
<dbReference type="Proteomes" id="UP000027284">
    <property type="component" value="Unassembled WGS sequence"/>
</dbReference>
<organism evidence="1 2">
    <name type="scientific">Thermoanaerobaculum aquaticum</name>
    <dbReference type="NCBI Taxonomy" id="1312852"/>
    <lineage>
        <taxon>Bacteria</taxon>
        <taxon>Pseudomonadati</taxon>
        <taxon>Acidobacteriota</taxon>
        <taxon>Thermoanaerobaculia</taxon>
        <taxon>Thermoanaerobaculales</taxon>
        <taxon>Thermoanaerobaculaceae</taxon>
        <taxon>Thermoanaerobaculum</taxon>
    </lineage>
</organism>
<evidence type="ECO:0000313" key="1">
    <source>
        <dbReference type="EMBL" id="KDA53026.1"/>
    </source>
</evidence>
<dbReference type="OrthoDB" id="6162707at2"/>
<comment type="caution">
    <text evidence="1">The sequence shown here is derived from an EMBL/GenBank/DDBJ whole genome shotgun (WGS) entry which is preliminary data.</text>
</comment>
<reference evidence="1 2" key="1">
    <citation type="submission" date="2014-04" db="EMBL/GenBank/DDBJ databases">
        <title>The Genome Sequence of Thermoanaerobaculum aquaticum MP-01, The First Cultivated Group 23 Acidobacterium.</title>
        <authorList>
            <person name="Stamps B.W."/>
            <person name="Losey N.A."/>
            <person name="Lawson P.A."/>
            <person name="Stevenson B.S."/>
        </authorList>
    </citation>
    <scope>NUCLEOTIDE SEQUENCE [LARGE SCALE GENOMIC DNA]</scope>
    <source>
        <strain evidence="1 2">MP-01</strain>
    </source>
</reference>
<keyword evidence="2" id="KW-1185">Reference proteome</keyword>
<protein>
    <recommendedName>
        <fullName evidence="3">Type III-B CRISPR module-associated protein Cmr3</fullName>
    </recommendedName>
</protein>
<dbReference type="AlphaFoldDB" id="A0A062XY23"/>
<dbReference type="Pfam" id="PF09700">
    <property type="entry name" value="Cas_Cmr3"/>
    <property type="match status" value="1"/>
</dbReference>